<dbReference type="GO" id="GO:0016491">
    <property type="term" value="F:oxidoreductase activity"/>
    <property type="evidence" value="ECO:0007669"/>
    <property type="project" value="UniProtKB-KW"/>
</dbReference>
<comment type="caution">
    <text evidence="10">The sequence shown here is derived from an EMBL/GenBank/DDBJ whole genome shotgun (WGS) entry which is preliminary data.</text>
</comment>
<dbReference type="SUPFAM" id="SSF54211">
    <property type="entry name" value="Ribosomal protein S5 domain 2-like"/>
    <property type="match status" value="1"/>
</dbReference>
<keyword evidence="5 6" id="KW-0687">Ribonucleoprotein</keyword>
<dbReference type="SUPFAM" id="SSF54768">
    <property type="entry name" value="dsRNA-binding domain-like"/>
    <property type="match status" value="1"/>
</dbReference>
<dbReference type="InterPro" id="IPR005324">
    <property type="entry name" value="Ribosomal_uS5_C"/>
</dbReference>
<proteinExistence type="inferred from homology"/>
<dbReference type="NCBIfam" id="TIGR01020">
    <property type="entry name" value="uS5_euk_arch"/>
    <property type="match status" value="1"/>
</dbReference>
<keyword evidence="11" id="KW-1185">Reference proteome</keyword>
<dbReference type="InterPro" id="IPR036291">
    <property type="entry name" value="NAD(P)-bd_dom_sf"/>
</dbReference>
<feature type="compositionally biased region" description="Basic residues" evidence="8">
    <location>
        <begin position="400"/>
        <end position="412"/>
    </location>
</feature>
<dbReference type="GO" id="GO:0003735">
    <property type="term" value="F:structural constituent of ribosome"/>
    <property type="evidence" value="ECO:0007669"/>
    <property type="project" value="UniProtKB-UniRule"/>
</dbReference>
<dbReference type="EMBL" id="LSRX01001384">
    <property type="protein sequence ID" value="OLP80394.1"/>
    <property type="molecule type" value="Genomic_DNA"/>
</dbReference>
<comment type="similarity">
    <text evidence="1">Belongs to the short-chain dehydrogenases/reductases (SDR) family.</text>
</comment>
<evidence type="ECO:0000256" key="6">
    <source>
        <dbReference type="PROSITE-ProRule" id="PRU00268"/>
    </source>
</evidence>
<dbReference type="InterPro" id="IPR005711">
    <property type="entry name" value="Ribosomal_uS5_euk/arc"/>
</dbReference>
<sequence>MGSGSSQSADVSGPTQLEDKYYPEWIKNPENIKDLSGKVALITGVSTASGLGFYATKALASKGAQCVITVRNVEKGNAVVAELEAKLKEEGIDAKPIAVMKMDNCDFESIRGFADEFKKQYHRLDIVCNNAGVMGLDVQMTKDGFDIQIQTNHLSHFLMTLRLWPLLKSTAEKHGDVTLTQVSSGASEKGKPTVDASNLNNPHPPHGLLLYLAPYVLGGSTGHWARYGQSKLANVLFANELQRRLKDAGLGDKMKSTSCHPGLAATNLQITTQKGGGMKDGAGYQKGGQSCADGSLPLVMAVAHPTLCEGGAYYGPSEGRTGSPIKTTNENPLAYDEAAAKALWEASEKAVGEEFKLCGQSWFKPDKLCAVTVHRRIRSFLHMGGEGGFGKGGFGDKGKGKGKKGKGKGKGKGKQEEKQWVPMTKLGRLVNDSKINNLEEIYLHSLPIKEPEIIDHFYPPGSLKDEVLKIHPVQKMTSAGQTNRFVCYVLVGDTNGHIGLGSKCAKEVATAIRGGIIAAKLNLIPVRRGFWGNRIGLPHTVPMKVHGKCGSVRARLIPAPRGSGIVGSPVMKKMMAFAGISDCFTCSCGHTRTTANFAKATFEALKATYGYLTPDLWTATRFTNSPFQEFTDYLAQSKKVATY</sequence>
<dbReference type="PROSITE" id="PS50881">
    <property type="entry name" value="S5_DSRBD"/>
    <property type="match status" value="1"/>
</dbReference>
<name>A0A1Q9CBS7_SYMMI</name>
<evidence type="ECO:0000256" key="3">
    <source>
        <dbReference type="ARBA" id="ARBA00022980"/>
    </source>
</evidence>
<dbReference type="InterPro" id="IPR013810">
    <property type="entry name" value="Ribosomal_uS5_N"/>
</dbReference>
<dbReference type="FunFam" id="3.30.160.20:FF:000002">
    <property type="entry name" value="40S ribosomal protein S2"/>
    <property type="match status" value="1"/>
</dbReference>
<dbReference type="AlphaFoldDB" id="A0A1Q9CBS7"/>
<evidence type="ECO:0000256" key="1">
    <source>
        <dbReference type="ARBA" id="ARBA00006484"/>
    </source>
</evidence>
<dbReference type="InterPro" id="IPR018192">
    <property type="entry name" value="Ribosomal_uS5_N_CS"/>
</dbReference>
<dbReference type="SUPFAM" id="SSF51735">
    <property type="entry name" value="NAD(P)-binding Rossmann-fold domains"/>
    <property type="match status" value="1"/>
</dbReference>
<evidence type="ECO:0000313" key="11">
    <source>
        <dbReference type="Proteomes" id="UP000186817"/>
    </source>
</evidence>
<dbReference type="InterPro" id="IPR014721">
    <property type="entry name" value="Ribsml_uS5_D2-typ_fold_subgr"/>
</dbReference>
<organism evidence="10 11">
    <name type="scientific">Symbiodinium microadriaticum</name>
    <name type="common">Dinoflagellate</name>
    <name type="synonym">Zooxanthella microadriatica</name>
    <dbReference type="NCBI Taxonomy" id="2951"/>
    <lineage>
        <taxon>Eukaryota</taxon>
        <taxon>Sar</taxon>
        <taxon>Alveolata</taxon>
        <taxon>Dinophyceae</taxon>
        <taxon>Suessiales</taxon>
        <taxon>Symbiodiniaceae</taxon>
        <taxon>Symbiodinium</taxon>
    </lineage>
</organism>
<dbReference type="OrthoDB" id="1274115at2759"/>
<evidence type="ECO:0000259" key="9">
    <source>
        <dbReference type="PROSITE" id="PS50881"/>
    </source>
</evidence>
<dbReference type="InterPro" id="IPR002347">
    <property type="entry name" value="SDR_fam"/>
</dbReference>
<evidence type="ECO:0000256" key="7">
    <source>
        <dbReference type="RuleBase" id="RU003823"/>
    </source>
</evidence>
<dbReference type="GO" id="GO:0015935">
    <property type="term" value="C:small ribosomal subunit"/>
    <property type="evidence" value="ECO:0007669"/>
    <property type="project" value="InterPro"/>
</dbReference>
<dbReference type="Gene3D" id="3.30.230.10">
    <property type="match status" value="1"/>
</dbReference>
<evidence type="ECO:0000313" key="10">
    <source>
        <dbReference type="EMBL" id="OLP80394.1"/>
    </source>
</evidence>
<dbReference type="Proteomes" id="UP000186817">
    <property type="component" value="Unassembled WGS sequence"/>
</dbReference>
<dbReference type="Pfam" id="PF03719">
    <property type="entry name" value="Ribosomal_S5_C"/>
    <property type="match status" value="1"/>
</dbReference>
<keyword evidence="3 6" id="KW-0689">Ribosomal protein</keyword>
<accession>A0A1Q9CBS7</accession>
<feature type="domain" description="S5 DRBM" evidence="9">
    <location>
        <begin position="463"/>
        <end position="526"/>
    </location>
</feature>
<dbReference type="PANTHER" id="PTHR24320:SF148">
    <property type="entry name" value="NAD(P)-BINDING ROSSMANN-FOLD SUPERFAMILY PROTEIN"/>
    <property type="match status" value="1"/>
</dbReference>
<dbReference type="Pfam" id="PF00333">
    <property type="entry name" value="Ribosomal_S5"/>
    <property type="match status" value="1"/>
</dbReference>
<feature type="region of interest" description="Disordered" evidence="8">
    <location>
        <begin position="391"/>
        <end position="418"/>
    </location>
</feature>
<keyword evidence="4" id="KW-0560">Oxidoreductase</keyword>
<dbReference type="PROSITE" id="PS00585">
    <property type="entry name" value="RIBOSOMAL_S5"/>
    <property type="match status" value="1"/>
</dbReference>
<evidence type="ECO:0000256" key="8">
    <source>
        <dbReference type="SAM" id="MobiDB-lite"/>
    </source>
</evidence>
<comment type="similarity">
    <text evidence="2 7">Belongs to the universal ribosomal protein uS5 family.</text>
</comment>
<dbReference type="PANTHER" id="PTHR24320">
    <property type="entry name" value="RETINOL DEHYDROGENASE"/>
    <property type="match status" value="1"/>
</dbReference>
<dbReference type="Pfam" id="PF00106">
    <property type="entry name" value="adh_short"/>
    <property type="match status" value="1"/>
</dbReference>
<reference evidence="10 11" key="1">
    <citation type="submission" date="2016-02" db="EMBL/GenBank/DDBJ databases">
        <title>Genome analysis of coral dinoflagellate symbionts highlights evolutionary adaptations to a symbiotic lifestyle.</title>
        <authorList>
            <person name="Aranda M."/>
            <person name="Li Y."/>
            <person name="Liew Y.J."/>
            <person name="Baumgarten S."/>
            <person name="Simakov O."/>
            <person name="Wilson M."/>
            <person name="Piel J."/>
            <person name="Ashoor H."/>
            <person name="Bougouffa S."/>
            <person name="Bajic V.B."/>
            <person name="Ryu T."/>
            <person name="Ravasi T."/>
            <person name="Bayer T."/>
            <person name="Micklem G."/>
            <person name="Kim H."/>
            <person name="Bhak J."/>
            <person name="Lajeunesse T.C."/>
            <person name="Voolstra C.R."/>
        </authorList>
    </citation>
    <scope>NUCLEOTIDE SEQUENCE [LARGE SCALE GENOMIC DNA]</scope>
    <source>
        <strain evidence="10 11">CCMP2467</strain>
    </source>
</reference>
<dbReference type="FunFam" id="3.30.230.10:FF:000004">
    <property type="entry name" value="40S ribosomal protein S2"/>
    <property type="match status" value="1"/>
</dbReference>
<evidence type="ECO:0000256" key="2">
    <source>
        <dbReference type="ARBA" id="ARBA00008945"/>
    </source>
</evidence>
<protein>
    <submittedName>
        <fullName evidence="10">40S ribosomal protein S2</fullName>
    </submittedName>
</protein>
<dbReference type="GO" id="GO:0003723">
    <property type="term" value="F:RNA binding"/>
    <property type="evidence" value="ECO:0007669"/>
    <property type="project" value="InterPro"/>
</dbReference>
<dbReference type="Gene3D" id="3.40.50.720">
    <property type="entry name" value="NAD(P)-binding Rossmann-like Domain"/>
    <property type="match status" value="1"/>
</dbReference>
<dbReference type="GO" id="GO:0006412">
    <property type="term" value="P:translation"/>
    <property type="evidence" value="ECO:0007669"/>
    <property type="project" value="InterPro"/>
</dbReference>
<dbReference type="Gene3D" id="3.30.160.20">
    <property type="match status" value="1"/>
</dbReference>
<gene>
    <name evidence="10" type="primary">rps2</name>
    <name evidence="10" type="ORF">AK812_SmicGene39203</name>
</gene>
<evidence type="ECO:0000256" key="4">
    <source>
        <dbReference type="ARBA" id="ARBA00023002"/>
    </source>
</evidence>
<dbReference type="InterPro" id="IPR020568">
    <property type="entry name" value="Ribosomal_Su5_D2-typ_SF"/>
</dbReference>
<evidence type="ECO:0000256" key="5">
    <source>
        <dbReference type="ARBA" id="ARBA00023274"/>
    </source>
</evidence>